<dbReference type="AlphaFoldDB" id="F0WE93"/>
<dbReference type="HOGENOM" id="CLU_2054041_0_0_1"/>
<reference evidence="1" key="1">
    <citation type="journal article" date="2011" name="PLoS Biol.">
        <title>Gene gain and loss during evolution of obligate parasitism in the white rust pathogen of Arabidopsis thaliana.</title>
        <authorList>
            <person name="Kemen E."/>
            <person name="Gardiner A."/>
            <person name="Schultz-Larsen T."/>
            <person name="Kemen A.C."/>
            <person name="Balmuth A.L."/>
            <person name="Robert-Seilaniantz A."/>
            <person name="Bailey K."/>
            <person name="Holub E."/>
            <person name="Studholme D.J."/>
            <person name="Maclean D."/>
            <person name="Jones J.D."/>
        </authorList>
    </citation>
    <scope>NUCLEOTIDE SEQUENCE</scope>
</reference>
<accession>F0WE93</accession>
<proteinExistence type="predicted"/>
<name>F0WE93_9STRA</name>
<protein>
    <submittedName>
        <fullName evidence="1">AlNc14C73G4950 protein</fullName>
    </submittedName>
</protein>
<dbReference type="CDD" id="cd09272">
    <property type="entry name" value="RNase_HI_RT_Ty1"/>
    <property type="match status" value="1"/>
</dbReference>
<evidence type="ECO:0000313" key="1">
    <source>
        <dbReference type="EMBL" id="CCA19524.1"/>
    </source>
</evidence>
<reference evidence="1" key="2">
    <citation type="submission" date="2011-02" db="EMBL/GenBank/DDBJ databases">
        <authorList>
            <person name="MacLean D."/>
        </authorList>
    </citation>
    <scope>NUCLEOTIDE SEQUENCE</scope>
</reference>
<gene>
    <name evidence="1" type="primary">AlNc14C73G4950</name>
    <name evidence="1" type="ORF">ALNC14_056670</name>
</gene>
<dbReference type="EMBL" id="FR824118">
    <property type="protein sequence ID" value="CCA19524.1"/>
    <property type="molecule type" value="Genomic_DNA"/>
</dbReference>
<organism evidence="1">
    <name type="scientific">Albugo laibachii Nc14</name>
    <dbReference type="NCBI Taxonomy" id="890382"/>
    <lineage>
        <taxon>Eukaryota</taxon>
        <taxon>Sar</taxon>
        <taxon>Stramenopiles</taxon>
        <taxon>Oomycota</taxon>
        <taxon>Peronosporomycetes</taxon>
        <taxon>Albuginales</taxon>
        <taxon>Albuginaceae</taxon>
        <taxon>Albugo</taxon>
    </lineage>
</organism>
<sequence>MVVGLHCKKQTAVALSTAEAEYVVASIGGNELLGLKELAGELGLQVALPMCMNMDNQAAIKQVENEASSSQAKHVDLTSVIRDSRDLANRIPPLFITQNGESFYINHFPSTSLTLLNLIG</sequence>